<organism evidence="2 3">
    <name type="scientific">Bacillus cereus</name>
    <dbReference type="NCBI Taxonomy" id="1396"/>
    <lineage>
        <taxon>Bacteria</taxon>
        <taxon>Bacillati</taxon>
        <taxon>Bacillota</taxon>
        <taxon>Bacilli</taxon>
        <taxon>Bacillales</taxon>
        <taxon>Bacillaceae</taxon>
        <taxon>Bacillus</taxon>
        <taxon>Bacillus cereus group</taxon>
    </lineage>
</organism>
<dbReference type="PATRIC" id="fig|1396.535.peg.4386"/>
<dbReference type="PANTHER" id="PTHR30267:SF2">
    <property type="entry name" value="PROTEIN PRKA"/>
    <property type="match status" value="1"/>
</dbReference>
<sequence length="458" mass="52530">MLSDLSSYLQSVGRSKKTNSVEIAFPDYVNLVATEPQVAQLAVQRLYNMILSHGTTIQNDGSTEFNFFTNKMFGAQQQIQELMTFLEAASMGLDIKKRVALLLGPPGGGKSQILSMLKKGLEDYSRTKDGAVYAIKECPINEDPLHLIPEEYRAEFKRKFGITIEGKLCPVCQKKFRDEWSSNLNNVAVSRVYISESNRVGIGTFAPAEKNSMDELVGSENLRTVEYFGNAGDERAYVFNGELHRANRGIMEFIEVLKAKTDFLHILLTLAEEQQFKVPRFPLQYVDEALIAHTNEGEFLRFLSNRENEAIIDRLYIIRCPYIMDEIEEAKIYHNALKTKLRIQNVKFHPGSLRVASHFAVFTRQHDDVLRQGMQGISPRFILNTIALVGVRLRKKMIEPIDMLNMLKYQIYNYPVLDLETREKYLNYLDVTMKQNINFFNSITEYPLSDTPNNKYPI</sequence>
<dbReference type="PANTHER" id="PTHR30267">
    <property type="entry name" value="PROTEIN KINASE PRKA"/>
    <property type="match status" value="1"/>
</dbReference>
<evidence type="ECO:0000313" key="3">
    <source>
        <dbReference type="Proteomes" id="UP000076482"/>
    </source>
</evidence>
<feature type="domain" description="PrkA AAA" evidence="1">
    <location>
        <begin position="23"/>
        <end position="372"/>
    </location>
</feature>
<dbReference type="EMBL" id="LJKE01000015">
    <property type="protein sequence ID" value="KZD72171.1"/>
    <property type="molecule type" value="Genomic_DNA"/>
</dbReference>
<dbReference type="Gene3D" id="3.40.50.300">
    <property type="entry name" value="P-loop containing nucleotide triphosphate hydrolases"/>
    <property type="match status" value="1"/>
</dbReference>
<name>A0A161R7D4_BACCE</name>
<dbReference type="SUPFAM" id="SSF52540">
    <property type="entry name" value="P-loop containing nucleoside triphosphate hydrolases"/>
    <property type="match status" value="1"/>
</dbReference>
<proteinExistence type="predicted"/>
<keyword evidence="2" id="KW-0808">Transferase</keyword>
<dbReference type="AlphaFoldDB" id="A0A161R7D4"/>
<dbReference type="GO" id="GO:0004672">
    <property type="term" value="F:protein kinase activity"/>
    <property type="evidence" value="ECO:0007669"/>
    <property type="project" value="TreeGrafter"/>
</dbReference>
<accession>A0A161R7D4</accession>
<dbReference type="RefSeq" id="WP_063259852.1">
    <property type="nucleotide sequence ID" value="NZ_LJKE01000015.1"/>
</dbReference>
<dbReference type="SMART" id="SM00763">
    <property type="entry name" value="AAA_PrkA"/>
    <property type="match status" value="1"/>
</dbReference>
<protein>
    <submittedName>
        <fullName evidence="2">Serine protein kinase (PrkA protein) P-loop containing</fullName>
    </submittedName>
</protein>
<dbReference type="Proteomes" id="UP000076482">
    <property type="component" value="Unassembled WGS sequence"/>
</dbReference>
<keyword evidence="2" id="KW-0418">Kinase</keyword>
<dbReference type="InterPro" id="IPR027417">
    <property type="entry name" value="P-loop_NTPase"/>
</dbReference>
<reference evidence="2 3" key="1">
    <citation type="submission" date="2015-09" db="EMBL/GenBank/DDBJ databases">
        <title>Bacillus cereus food isolates.</title>
        <authorList>
            <person name="Boekhorst J."/>
        </authorList>
    </citation>
    <scope>NUCLEOTIDE SEQUENCE [LARGE SCALE GENOMIC DNA]</scope>
    <source>
        <strain evidence="2 3">B4088</strain>
    </source>
</reference>
<dbReference type="Pfam" id="PF08298">
    <property type="entry name" value="AAA_PrkA"/>
    <property type="match status" value="1"/>
</dbReference>
<comment type="caution">
    <text evidence="2">The sequence shown here is derived from an EMBL/GenBank/DDBJ whole genome shotgun (WGS) entry which is preliminary data.</text>
</comment>
<dbReference type="InterPro" id="IPR013153">
    <property type="entry name" value="Prk_AAA"/>
</dbReference>
<evidence type="ECO:0000313" key="2">
    <source>
        <dbReference type="EMBL" id="KZD72171.1"/>
    </source>
</evidence>
<evidence type="ECO:0000259" key="1">
    <source>
        <dbReference type="SMART" id="SM00763"/>
    </source>
</evidence>
<gene>
    <name evidence="2" type="ORF">B4088_0632</name>
</gene>